<evidence type="ECO:0000313" key="2">
    <source>
        <dbReference type="EMBL" id="ORY61849.1"/>
    </source>
</evidence>
<evidence type="ECO:0000313" key="3">
    <source>
        <dbReference type="Proteomes" id="UP000193920"/>
    </source>
</evidence>
<comment type="caution">
    <text evidence="2">The sequence shown here is derived from an EMBL/GenBank/DDBJ whole genome shotgun (WGS) entry which is preliminary data.</text>
</comment>
<accession>A0A1Y2DRP1</accession>
<dbReference type="InterPro" id="IPR032632">
    <property type="entry name" value="Peptidase_M16_M"/>
</dbReference>
<keyword evidence="3" id="KW-1185">Reference proteome</keyword>
<gene>
    <name evidence="2" type="ORF">LY90DRAFT_505563</name>
</gene>
<evidence type="ECO:0000259" key="1">
    <source>
        <dbReference type="Pfam" id="PF16187"/>
    </source>
</evidence>
<protein>
    <recommendedName>
        <fullName evidence="1">Peptidase M16 middle/third domain-containing protein</fullName>
    </recommendedName>
</protein>
<dbReference type="STRING" id="1754190.A0A1Y2DRP1"/>
<sequence>MYTSMYLQLVKEALNKDSYHAEIADTKFNIKLSNGGKINVNVQGYNSGFNKSTSKKEIYEFFVKHTDVKSPNRGKFSIHIISKGKNDDLVKQKEKEIKYILEKSTIINGVYYFRNSQIFGPSPISYKPIEEYLVD</sequence>
<organism evidence="2 3">
    <name type="scientific">Neocallimastix californiae</name>
    <dbReference type="NCBI Taxonomy" id="1754190"/>
    <lineage>
        <taxon>Eukaryota</taxon>
        <taxon>Fungi</taxon>
        <taxon>Fungi incertae sedis</taxon>
        <taxon>Chytridiomycota</taxon>
        <taxon>Chytridiomycota incertae sedis</taxon>
        <taxon>Neocallimastigomycetes</taxon>
        <taxon>Neocallimastigales</taxon>
        <taxon>Neocallimastigaceae</taxon>
        <taxon>Neocallimastix</taxon>
    </lineage>
</organism>
<dbReference type="AlphaFoldDB" id="A0A1Y2DRP1"/>
<dbReference type="Proteomes" id="UP000193920">
    <property type="component" value="Unassembled WGS sequence"/>
</dbReference>
<name>A0A1Y2DRP1_9FUNG</name>
<dbReference type="EMBL" id="MCOG01000059">
    <property type="protein sequence ID" value="ORY61849.1"/>
    <property type="molecule type" value="Genomic_DNA"/>
</dbReference>
<dbReference type="Gene3D" id="3.30.830.10">
    <property type="entry name" value="Metalloenzyme, LuxS/M16 peptidase-like"/>
    <property type="match status" value="1"/>
</dbReference>
<feature type="domain" description="Peptidase M16 middle/third" evidence="1">
    <location>
        <begin position="2"/>
        <end position="47"/>
    </location>
</feature>
<dbReference type="Pfam" id="PF16187">
    <property type="entry name" value="Peptidase_M16_M"/>
    <property type="match status" value="1"/>
</dbReference>
<reference evidence="2 3" key="1">
    <citation type="submission" date="2016-08" db="EMBL/GenBank/DDBJ databases">
        <title>A Parts List for Fungal Cellulosomes Revealed by Comparative Genomics.</title>
        <authorList>
            <consortium name="DOE Joint Genome Institute"/>
            <person name="Haitjema C.H."/>
            <person name="Gilmore S.P."/>
            <person name="Henske J.K."/>
            <person name="Solomon K.V."/>
            <person name="De Groot R."/>
            <person name="Kuo A."/>
            <person name="Mondo S.J."/>
            <person name="Salamov A.A."/>
            <person name="Labutti K."/>
            <person name="Zhao Z."/>
            <person name="Chiniquy J."/>
            <person name="Barry K."/>
            <person name="Brewer H.M."/>
            <person name="Purvine S.O."/>
            <person name="Wright A.T."/>
            <person name="Boxma B."/>
            <person name="Van Alen T."/>
            <person name="Hackstein J.H."/>
            <person name="Baker S.E."/>
            <person name="Grigoriev I.V."/>
            <person name="O'Malley M.A."/>
        </authorList>
    </citation>
    <scope>NUCLEOTIDE SEQUENCE [LARGE SCALE GENOMIC DNA]</scope>
    <source>
        <strain evidence="2 3">G1</strain>
    </source>
</reference>
<proteinExistence type="predicted"/>
<dbReference type="OrthoDB" id="952271at2759"/>